<reference evidence="2 3" key="1">
    <citation type="journal article" date="2017" name="Int. J. Syst. Evol. Microbiol.">
        <title>Bacillus mangrovi sp. nov., isolated from a sediment sample from a mangrove forest.</title>
        <authorList>
            <person name="Gupta V."/>
            <person name="Singh P.K."/>
            <person name="Korpole S."/>
            <person name="Tanuku N.R.S."/>
            <person name="Pinnaka A.K."/>
        </authorList>
    </citation>
    <scope>NUCLEOTIDE SEQUENCE [LARGE SCALE GENOMIC DNA]</scope>
    <source>
        <strain evidence="2 3">KCTC 33872</strain>
    </source>
</reference>
<keyword evidence="1" id="KW-0472">Membrane</keyword>
<keyword evidence="1" id="KW-1133">Transmembrane helix</keyword>
<dbReference type="Pfam" id="PF14143">
    <property type="entry name" value="YrhC"/>
    <property type="match status" value="1"/>
</dbReference>
<protein>
    <submittedName>
        <fullName evidence="2">Uncharacterized protein</fullName>
    </submittedName>
</protein>
<keyword evidence="3" id="KW-1185">Reference proteome</keyword>
<comment type="caution">
    <text evidence="2">The sequence shown here is derived from an EMBL/GenBank/DDBJ whole genome shotgun (WGS) entry which is preliminary data.</text>
</comment>
<name>A0A7X2S3C7_9BACI</name>
<sequence>MLFRQVIGLKKHWNELVIDFKNYAIVLLALGTFFYIGIFVSSEHPSGQPGMLGASGMMLLAAMICFKVSLVYKKKLQEDTEQ</sequence>
<feature type="transmembrane region" description="Helical" evidence="1">
    <location>
        <begin position="52"/>
        <end position="72"/>
    </location>
</feature>
<accession>A0A7X2S3C7</accession>
<keyword evidence="1" id="KW-0812">Transmembrane</keyword>
<evidence type="ECO:0000256" key="1">
    <source>
        <dbReference type="SAM" id="Phobius"/>
    </source>
</evidence>
<dbReference type="InterPro" id="IPR025418">
    <property type="entry name" value="YrhC-like"/>
</dbReference>
<feature type="transmembrane region" description="Helical" evidence="1">
    <location>
        <begin position="20"/>
        <end position="40"/>
    </location>
</feature>
<gene>
    <name evidence="2" type="ORF">GKZ89_03750</name>
</gene>
<evidence type="ECO:0000313" key="2">
    <source>
        <dbReference type="EMBL" id="MTH52510.1"/>
    </source>
</evidence>
<evidence type="ECO:0000313" key="3">
    <source>
        <dbReference type="Proteomes" id="UP000434639"/>
    </source>
</evidence>
<proteinExistence type="predicted"/>
<dbReference type="Proteomes" id="UP000434639">
    <property type="component" value="Unassembled WGS sequence"/>
</dbReference>
<dbReference type="EMBL" id="WMIB01000001">
    <property type="protein sequence ID" value="MTH52510.1"/>
    <property type="molecule type" value="Genomic_DNA"/>
</dbReference>
<organism evidence="2 3">
    <name type="scientific">Metabacillus mangrovi</name>
    <dbReference type="NCBI Taxonomy" id="1491830"/>
    <lineage>
        <taxon>Bacteria</taxon>
        <taxon>Bacillati</taxon>
        <taxon>Bacillota</taxon>
        <taxon>Bacilli</taxon>
        <taxon>Bacillales</taxon>
        <taxon>Bacillaceae</taxon>
        <taxon>Metabacillus</taxon>
    </lineage>
</organism>
<dbReference type="AlphaFoldDB" id="A0A7X2S3C7"/>